<dbReference type="Proteomes" id="UP000240493">
    <property type="component" value="Unassembled WGS sequence"/>
</dbReference>
<dbReference type="AlphaFoldDB" id="A0A2T3YXX2"/>
<dbReference type="Pfam" id="PF12937">
    <property type="entry name" value="F-box-like"/>
    <property type="match status" value="1"/>
</dbReference>
<dbReference type="PROSITE" id="PS50181">
    <property type="entry name" value="FBOX"/>
    <property type="match status" value="1"/>
</dbReference>
<dbReference type="InterPro" id="IPR032675">
    <property type="entry name" value="LRR_dom_sf"/>
</dbReference>
<dbReference type="InterPro" id="IPR001810">
    <property type="entry name" value="F-box_dom"/>
</dbReference>
<gene>
    <name evidence="2" type="ORF">M441DRAFT_148718</name>
</gene>
<dbReference type="Gene3D" id="1.20.1280.50">
    <property type="match status" value="1"/>
</dbReference>
<dbReference type="SUPFAM" id="SSF81383">
    <property type="entry name" value="F-box domain"/>
    <property type="match status" value="1"/>
</dbReference>
<protein>
    <recommendedName>
        <fullName evidence="1">F-box domain-containing protein</fullName>
    </recommendedName>
</protein>
<dbReference type="SUPFAM" id="SSF52047">
    <property type="entry name" value="RNI-like"/>
    <property type="match status" value="1"/>
</dbReference>
<keyword evidence="3" id="KW-1185">Reference proteome</keyword>
<dbReference type="EMBL" id="KZ679268">
    <property type="protein sequence ID" value="PTB37402.1"/>
    <property type="molecule type" value="Genomic_DNA"/>
</dbReference>
<proteinExistence type="predicted"/>
<evidence type="ECO:0000313" key="3">
    <source>
        <dbReference type="Proteomes" id="UP000240493"/>
    </source>
</evidence>
<accession>A0A2T3YXX2</accession>
<dbReference type="InterPro" id="IPR036047">
    <property type="entry name" value="F-box-like_dom_sf"/>
</dbReference>
<dbReference type="OrthoDB" id="5410873at2759"/>
<organism evidence="2 3">
    <name type="scientific">Trichoderma asperellum (strain ATCC 204424 / CBS 433.97 / NBRC 101777)</name>
    <dbReference type="NCBI Taxonomy" id="1042311"/>
    <lineage>
        <taxon>Eukaryota</taxon>
        <taxon>Fungi</taxon>
        <taxon>Dikarya</taxon>
        <taxon>Ascomycota</taxon>
        <taxon>Pezizomycotina</taxon>
        <taxon>Sordariomycetes</taxon>
        <taxon>Hypocreomycetidae</taxon>
        <taxon>Hypocreales</taxon>
        <taxon>Hypocreaceae</taxon>
        <taxon>Trichoderma</taxon>
    </lineage>
</organism>
<dbReference type="Gene3D" id="3.80.10.10">
    <property type="entry name" value="Ribonuclease Inhibitor"/>
    <property type="match status" value="1"/>
</dbReference>
<name>A0A2T3YXX2_TRIA4</name>
<sequence length="428" mass="48536">MASLLALPQELTLQVLQLLQVGDLFRLSATCKHFRAQLVPRLFQTIRLTSDERVARSALGAVEAHGQYTTRIDFIAHCGPHDGKMVPALTPAAAKVLQGHFTPNLSTVSLKFDFDFDDGEEWDAGCPDDLEAISIYVFRCEETEEYVREREETWQWRALMNETWRALAANIHVRELILDNFIPKWTSTFRTEEFGQFLSRLETAAFDILGMDNGACWRTSTEPGYTNFLSDLDDSFFHHMTGLKHLSINTSDHLGLKGMCHSPLALKPDHLPLLESLKLRRCFIGPELVSFVRGHTQFLKSLDIRDCVSGGNAYSADTGIYWAEFFDSVFEAKPALTELIAGSSALLREGLLPDYWFDADPEVPEEIYRKLKADPSMRLFRYATVNTKYGQLSLDLETEEEEFESSNDQKAFDRLVGLLSENAAKTKR</sequence>
<feature type="domain" description="F-box" evidence="1">
    <location>
        <begin position="1"/>
        <end position="46"/>
    </location>
</feature>
<evidence type="ECO:0000259" key="1">
    <source>
        <dbReference type="PROSITE" id="PS50181"/>
    </source>
</evidence>
<evidence type="ECO:0000313" key="2">
    <source>
        <dbReference type="EMBL" id="PTB37402.1"/>
    </source>
</evidence>
<reference evidence="2 3" key="1">
    <citation type="submission" date="2016-07" db="EMBL/GenBank/DDBJ databases">
        <title>Multiple horizontal gene transfer events from other fungi enriched the ability of initially mycotrophic Trichoderma (Ascomycota) to feed on dead plant biomass.</title>
        <authorList>
            <consortium name="DOE Joint Genome Institute"/>
            <person name="Aerts A."/>
            <person name="Atanasova L."/>
            <person name="Chenthamara K."/>
            <person name="Zhang J."/>
            <person name="Grujic M."/>
            <person name="Henrissat B."/>
            <person name="Kuo A."/>
            <person name="Salamov A."/>
            <person name="Lipzen A."/>
            <person name="Labutti K."/>
            <person name="Barry K."/>
            <person name="Miao Y."/>
            <person name="Rahimi M.J."/>
            <person name="Shen Q."/>
            <person name="Grigoriev I.V."/>
            <person name="Kubicek C.P."/>
            <person name="Druzhinina I.S."/>
        </authorList>
    </citation>
    <scope>NUCLEOTIDE SEQUENCE [LARGE SCALE GENOMIC DNA]</scope>
    <source>
        <strain evidence="2 3">CBS 433.97</strain>
    </source>
</reference>